<dbReference type="Pfam" id="PF11951">
    <property type="entry name" value="Fungal_trans_2"/>
    <property type="match status" value="1"/>
</dbReference>
<evidence type="ECO:0000313" key="8">
    <source>
        <dbReference type="EMBL" id="OQD76151.1"/>
    </source>
</evidence>
<evidence type="ECO:0000313" key="9">
    <source>
        <dbReference type="Proteomes" id="UP000191522"/>
    </source>
</evidence>
<dbReference type="OrthoDB" id="5229455at2759"/>
<protein>
    <recommendedName>
        <fullName evidence="7">Zn(2)-C6 fungal-type domain-containing protein</fullName>
    </recommendedName>
</protein>
<keyword evidence="2" id="KW-0805">Transcription regulation</keyword>
<feature type="region of interest" description="Disordered" evidence="6">
    <location>
        <begin position="304"/>
        <end position="329"/>
    </location>
</feature>
<dbReference type="PANTHER" id="PTHR37534:SF43">
    <property type="entry name" value="FINGER DOMAIN PROTEIN, PUTATIVE (AFU_ORTHOLOGUE AFUA_1G01850)-RELATED"/>
    <property type="match status" value="1"/>
</dbReference>
<dbReference type="InterPro" id="IPR036864">
    <property type="entry name" value="Zn2-C6_fun-type_DNA-bd_sf"/>
</dbReference>
<feature type="region of interest" description="Disordered" evidence="6">
    <location>
        <begin position="242"/>
        <end position="261"/>
    </location>
</feature>
<comment type="caution">
    <text evidence="8">The sequence shown here is derived from an EMBL/GenBank/DDBJ whole genome shotgun (WGS) entry which is preliminary data.</text>
</comment>
<dbReference type="AlphaFoldDB" id="A0A1V6PGH4"/>
<feature type="compositionally biased region" description="Basic and acidic residues" evidence="6">
    <location>
        <begin position="225"/>
        <end position="235"/>
    </location>
</feature>
<gene>
    <name evidence="8" type="ORF">PENDEC_c005G01523</name>
</gene>
<dbReference type="PROSITE" id="PS00463">
    <property type="entry name" value="ZN2_CY6_FUNGAL_1"/>
    <property type="match status" value="1"/>
</dbReference>
<dbReference type="CDD" id="cd00067">
    <property type="entry name" value="GAL4"/>
    <property type="match status" value="1"/>
</dbReference>
<evidence type="ECO:0000256" key="1">
    <source>
        <dbReference type="ARBA" id="ARBA00004123"/>
    </source>
</evidence>
<evidence type="ECO:0000259" key="7">
    <source>
        <dbReference type="PROSITE" id="PS50048"/>
    </source>
</evidence>
<evidence type="ECO:0000256" key="4">
    <source>
        <dbReference type="ARBA" id="ARBA00023163"/>
    </source>
</evidence>
<feature type="region of interest" description="Disordered" evidence="6">
    <location>
        <begin position="216"/>
        <end position="235"/>
    </location>
</feature>
<feature type="domain" description="Zn(2)-C6 fungal-type" evidence="7">
    <location>
        <begin position="19"/>
        <end position="49"/>
    </location>
</feature>
<comment type="subcellular location">
    <subcellularLocation>
        <location evidence="1">Nucleus</location>
    </subcellularLocation>
</comment>
<dbReference type="Gene3D" id="4.10.240.10">
    <property type="entry name" value="Zn(2)-C6 fungal-type DNA-binding domain"/>
    <property type="match status" value="1"/>
</dbReference>
<organism evidence="8 9">
    <name type="scientific">Penicillium decumbens</name>
    <dbReference type="NCBI Taxonomy" id="69771"/>
    <lineage>
        <taxon>Eukaryota</taxon>
        <taxon>Fungi</taxon>
        <taxon>Dikarya</taxon>
        <taxon>Ascomycota</taxon>
        <taxon>Pezizomycotina</taxon>
        <taxon>Eurotiomycetes</taxon>
        <taxon>Eurotiomycetidae</taxon>
        <taxon>Eurotiales</taxon>
        <taxon>Aspergillaceae</taxon>
        <taxon>Penicillium</taxon>
    </lineage>
</organism>
<reference evidence="9" key="1">
    <citation type="journal article" date="2017" name="Nat. Microbiol.">
        <title>Global analysis of biosynthetic gene clusters reveals vast potential of secondary metabolite production in Penicillium species.</title>
        <authorList>
            <person name="Nielsen J.C."/>
            <person name="Grijseels S."/>
            <person name="Prigent S."/>
            <person name="Ji B."/>
            <person name="Dainat J."/>
            <person name="Nielsen K.F."/>
            <person name="Frisvad J.C."/>
            <person name="Workman M."/>
            <person name="Nielsen J."/>
        </authorList>
    </citation>
    <scope>NUCLEOTIDE SEQUENCE [LARGE SCALE GENOMIC DNA]</scope>
    <source>
        <strain evidence="9">IBT 11843</strain>
    </source>
</reference>
<dbReference type="GO" id="GO:0000981">
    <property type="term" value="F:DNA-binding transcription factor activity, RNA polymerase II-specific"/>
    <property type="evidence" value="ECO:0007669"/>
    <property type="project" value="InterPro"/>
</dbReference>
<accession>A0A1V6PGH4</accession>
<dbReference type="GO" id="GO:0008270">
    <property type="term" value="F:zinc ion binding"/>
    <property type="evidence" value="ECO:0007669"/>
    <property type="project" value="InterPro"/>
</dbReference>
<dbReference type="GO" id="GO:0045944">
    <property type="term" value="P:positive regulation of transcription by RNA polymerase II"/>
    <property type="evidence" value="ECO:0007669"/>
    <property type="project" value="TreeGrafter"/>
</dbReference>
<dbReference type="SUPFAM" id="SSF57701">
    <property type="entry name" value="Zn2/Cys6 DNA-binding domain"/>
    <property type="match status" value="1"/>
</dbReference>
<dbReference type="OMA" id="NWGGRTK"/>
<evidence type="ECO:0000256" key="5">
    <source>
        <dbReference type="ARBA" id="ARBA00023242"/>
    </source>
</evidence>
<keyword evidence="3" id="KW-0238">DNA-binding</keyword>
<evidence type="ECO:0000256" key="6">
    <source>
        <dbReference type="SAM" id="MobiDB-lite"/>
    </source>
</evidence>
<keyword evidence="5" id="KW-0539">Nucleus</keyword>
<dbReference type="Proteomes" id="UP000191522">
    <property type="component" value="Unassembled WGS sequence"/>
</dbReference>
<dbReference type="InterPro" id="IPR021858">
    <property type="entry name" value="Fun_TF"/>
</dbReference>
<dbReference type="EMBL" id="MDYL01000005">
    <property type="protein sequence ID" value="OQD76151.1"/>
    <property type="molecule type" value="Genomic_DNA"/>
</dbReference>
<keyword evidence="9" id="KW-1185">Reference proteome</keyword>
<keyword evidence="4" id="KW-0804">Transcription</keyword>
<dbReference type="SMART" id="SM00066">
    <property type="entry name" value="GAL4"/>
    <property type="match status" value="1"/>
</dbReference>
<evidence type="ECO:0000256" key="2">
    <source>
        <dbReference type="ARBA" id="ARBA00023015"/>
    </source>
</evidence>
<proteinExistence type="predicted"/>
<sequence>MPRPRRPGAPEPKRRSRKGCWPCKARKVKCGEEKPMCLNCQRQGEACDYSMRLNWGGRTKRSSVDSPSSPSSGYGGTLIGFADVTPTSVNSAQMPTSMTSAPADGFTHVRADDLASPGVTSPSTPVLGIFESPMAHSGSEEDHSSRQGECHFATTWEEHSSLSKAVSPGQFPFSQGFHRSFTAAADQGVGIRSLSAFAFHSNPVSQPVSFLRNSVDASNDLSDSSPHHNRNEAQLSPHDEHGMAYSMNATHPDGHQRDLPSAGGIAALMLRSQEVGTPGTSSSGRDGMTFRSTPANRAESLHSFHHSDVLSPDTKADERASKDTNSAQSKWQAYLTSVTDNYGLDCGRPDRDLAFNNDHAAIDIDAALDMISSRGRSEDTASSPVSRAASDTLKPDYSGYYATPVAINIPRYLSPLPKTLLENPINLMYFHHFLNHTSRMLVPHDCDNNPFISVLPAMAIGDPILLNLLLAYSASHRARYLGHPEPANRIAHFVSDVFPSLRLALESSHDGITDSHLATSILLLSLKIVSPGTFEVPVTWQSHLKLARDLFLARSEHMAMPGNQIGAFFARWLGYIDTMGALSCREAGLPSILYHTVLVACCGPNNHDEFCVDCFSGCTPRTGFFLIRLARLVQQCDNQRFDEMGNFRQGWRPSADVVMEAQDMLGDMDGLGDCAHADPDHHLGESGNMMAIEEAFRCAGLLHLHRRVLGSSPDSFPVKEALRKLIGALERMRLGASTEVCALFPLFTAGCESQDPTQRRKLLNRFFMLEKSGLKQIQNARQLMQHCWDDSLPWIALARGEFLG</sequence>
<dbReference type="PANTHER" id="PTHR37534">
    <property type="entry name" value="TRANSCRIPTIONAL ACTIVATOR PROTEIN UGA3"/>
    <property type="match status" value="1"/>
</dbReference>
<dbReference type="InterPro" id="IPR001138">
    <property type="entry name" value="Zn2Cys6_DnaBD"/>
</dbReference>
<name>A0A1V6PGH4_PENDC</name>
<dbReference type="GO" id="GO:0005634">
    <property type="term" value="C:nucleus"/>
    <property type="evidence" value="ECO:0007669"/>
    <property type="project" value="UniProtKB-SubCell"/>
</dbReference>
<dbReference type="PROSITE" id="PS50048">
    <property type="entry name" value="ZN2_CY6_FUNGAL_2"/>
    <property type="match status" value="1"/>
</dbReference>
<feature type="compositionally biased region" description="Basic and acidic residues" evidence="6">
    <location>
        <begin position="304"/>
        <end position="322"/>
    </location>
</feature>
<evidence type="ECO:0000256" key="3">
    <source>
        <dbReference type="ARBA" id="ARBA00023125"/>
    </source>
</evidence>
<dbReference type="GO" id="GO:0000976">
    <property type="term" value="F:transcription cis-regulatory region binding"/>
    <property type="evidence" value="ECO:0007669"/>
    <property type="project" value="TreeGrafter"/>
</dbReference>
<dbReference type="Pfam" id="PF00172">
    <property type="entry name" value="Zn_clus"/>
    <property type="match status" value="1"/>
</dbReference>
<dbReference type="STRING" id="69771.A0A1V6PGH4"/>